<accession>A0A918YTS6</accession>
<keyword evidence="2" id="KW-1185">Reference proteome</keyword>
<dbReference type="Gene3D" id="2.30.320.10">
    <property type="entry name" value="YwqG-like"/>
    <property type="match status" value="2"/>
</dbReference>
<dbReference type="RefSeq" id="WP_189959146.1">
    <property type="nucleotide sequence ID" value="NZ_BMVG01000057.1"/>
</dbReference>
<dbReference type="Proteomes" id="UP000655443">
    <property type="component" value="Unassembled WGS sequence"/>
</dbReference>
<comment type="caution">
    <text evidence="1">The sequence shown here is derived from an EMBL/GenBank/DDBJ whole genome shotgun (WGS) entry which is preliminary data.</text>
</comment>
<protein>
    <recommendedName>
        <fullName evidence="3">DUF1963 domain-containing protein</fullName>
    </recommendedName>
</protein>
<reference evidence="1" key="2">
    <citation type="submission" date="2020-09" db="EMBL/GenBank/DDBJ databases">
        <authorList>
            <person name="Sun Q."/>
            <person name="Ohkuma M."/>
        </authorList>
    </citation>
    <scope>NUCLEOTIDE SEQUENCE</scope>
    <source>
        <strain evidence="1">JCM 4714</strain>
    </source>
</reference>
<evidence type="ECO:0008006" key="3">
    <source>
        <dbReference type="Google" id="ProtNLM"/>
    </source>
</evidence>
<dbReference type="InterPro" id="IPR015315">
    <property type="entry name" value="DUF1963"/>
</dbReference>
<name>A0A918YTS6_9ACTN</name>
<gene>
    <name evidence="1" type="ORF">GCM10010339_87980</name>
</gene>
<organism evidence="1 2">
    <name type="scientific">Streptomyces alanosinicus</name>
    <dbReference type="NCBI Taxonomy" id="68171"/>
    <lineage>
        <taxon>Bacteria</taxon>
        <taxon>Bacillati</taxon>
        <taxon>Actinomycetota</taxon>
        <taxon>Actinomycetes</taxon>
        <taxon>Kitasatosporales</taxon>
        <taxon>Streptomycetaceae</taxon>
        <taxon>Streptomyces</taxon>
    </lineage>
</organism>
<sequence>MIPARTLDFAPEDGDGRTRLSRLGGEPAWLDTPQWPLSSRHGEPMTFLAQFVVPGENVTTYLFMDLRGTRSWRPDAGQNALVLQPSGRIPPFITVVPLDAGPVLRDAAGHTVCHEARLTPFPLGADSTQHLGGHPNWLQGDEAPHGWTFLLQLDASQLRDAAVEFGDAGIGYAFVSPDRREGRFLWQSA</sequence>
<reference evidence="1" key="1">
    <citation type="journal article" date="2014" name="Int. J. Syst. Evol. Microbiol.">
        <title>Complete genome sequence of Corynebacterium casei LMG S-19264T (=DSM 44701T), isolated from a smear-ripened cheese.</title>
        <authorList>
            <consortium name="US DOE Joint Genome Institute (JGI-PGF)"/>
            <person name="Walter F."/>
            <person name="Albersmeier A."/>
            <person name="Kalinowski J."/>
            <person name="Ruckert C."/>
        </authorList>
    </citation>
    <scope>NUCLEOTIDE SEQUENCE</scope>
    <source>
        <strain evidence="1">JCM 4714</strain>
    </source>
</reference>
<proteinExistence type="predicted"/>
<evidence type="ECO:0000313" key="1">
    <source>
        <dbReference type="EMBL" id="GHE14955.1"/>
    </source>
</evidence>
<dbReference type="SUPFAM" id="SSF103032">
    <property type="entry name" value="Hypothetical protein YwqG"/>
    <property type="match status" value="1"/>
</dbReference>
<evidence type="ECO:0000313" key="2">
    <source>
        <dbReference type="Proteomes" id="UP000655443"/>
    </source>
</evidence>
<dbReference type="InterPro" id="IPR035948">
    <property type="entry name" value="YwqG-like_sf"/>
</dbReference>
<dbReference type="Pfam" id="PF09234">
    <property type="entry name" value="DUF1963"/>
    <property type="match status" value="1"/>
</dbReference>
<dbReference type="EMBL" id="BMVG01000057">
    <property type="protein sequence ID" value="GHE14955.1"/>
    <property type="molecule type" value="Genomic_DNA"/>
</dbReference>
<dbReference type="AlphaFoldDB" id="A0A918YTS6"/>